<evidence type="ECO:0008006" key="3">
    <source>
        <dbReference type="Google" id="ProtNLM"/>
    </source>
</evidence>
<dbReference type="Proteomes" id="UP001379533">
    <property type="component" value="Chromosome"/>
</dbReference>
<protein>
    <recommendedName>
        <fullName evidence="3">Co-chaperone DjlA N-terminal domain-containing protein</fullName>
    </recommendedName>
</protein>
<organism evidence="1 2">
    <name type="scientific">Pendulispora brunnea</name>
    <dbReference type="NCBI Taxonomy" id="2905690"/>
    <lineage>
        <taxon>Bacteria</taxon>
        <taxon>Pseudomonadati</taxon>
        <taxon>Myxococcota</taxon>
        <taxon>Myxococcia</taxon>
        <taxon>Myxococcales</taxon>
        <taxon>Sorangiineae</taxon>
        <taxon>Pendulisporaceae</taxon>
        <taxon>Pendulispora</taxon>
    </lineage>
</organism>
<accession>A0ABZ2K3J6</accession>
<reference evidence="1 2" key="1">
    <citation type="submission" date="2021-12" db="EMBL/GenBank/DDBJ databases">
        <title>Discovery of the Pendulisporaceae a myxobacterial family with distinct sporulation behavior and unique specialized metabolism.</title>
        <authorList>
            <person name="Garcia R."/>
            <person name="Popoff A."/>
            <person name="Bader C.D."/>
            <person name="Loehr J."/>
            <person name="Walesch S."/>
            <person name="Walt C."/>
            <person name="Boldt J."/>
            <person name="Bunk B."/>
            <person name="Haeckl F.J.F.P.J."/>
            <person name="Gunesch A.P."/>
            <person name="Birkelbach J."/>
            <person name="Nuebel U."/>
            <person name="Pietschmann T."/>
            <person name="Bach T."/>
            <person name="Mueller R."/>
        </authorList>
    </citation>
    <scope>NUCLEOTIDE SEQUENCE [LARGE SCALE GENOMIC DNA]</scope>
    <source>
        <strain evidence="1 2">MSr12523</strain>
    </source>
</reference>
<sequence length="103" mass="11303">MDATASDISPIEARFMHMLSQIFEDGIITDDERVALWTEVATGGLAASQVDGLLLHFLQEQFAGFAADGIITNEERTRLRLMVDVLGIAAVHLPDEIRRALHG</sequence>
<name>A0ABZ2K3J6_9BACT</name>
<dbReference type="EMBL" id="CP089982">
    <property type="protein sequence ID" value="WXA93285.1"/>
    <property type="molecule type" value="Genomic_DNA"/>
</dbReference>
<evidence type="ECO:0000313" key="2">
    <source>
        <dbReference type="Proteomes" id="UP001379533"/>
    </source>
</evidence>
<proteinExistence type="predicted"/>
<keyword evidence="2" id="KW-1185">Reference proteome</keyword>
<dbReference type="RefSeq" id="WP_394843885.1">
    <property type="nucleotide sequence ID" value="NZ_CP089982.1"/>
</dbReference>
<gene>
    <name evidence="1" type="ORF">LZC95_43390</name>
</gene>
<evidence type="ECO:0000313" key="1">
    <source>
        <dbReference type="EMBL" id="WXA93285.1"/>
    </source>
</evidence>